<evidence type="ECO:0000256" key="4">
    <source>
        <dbReference type="ARBA" id="ARBA00012574"/>
    </source>
</evidence>
<evidence type="ECO:0000256" key="10">
    <source>
        <dbReference type="ARBA" id="ARBA00069363"/>
    </source>
</evidence>
<dbReference type="Gene3D" id="3.40.350.10">
    <property type="entry name" value="Creatinase/prolidase N-terminal domain"/>
    <property type="match status" value="1"/>
</dbReference>
<evidence type="ECO:0000256" key="6">
    <source>
        <dbReference type="ARBA" id="ARBA00022723"/>
    </source>
</evidence>
<comment type="similarity">
    <text evidence="3 13">Belongs to the peptidase M24B family.</text>
</comment>
<dbReference type="EC" id="3.4.11.9" evidence="4"/>
<evidence type="ECO:0000313" key="16">
    <source>
        <dbReference type="Proteomes" id="UP000276260"/>
    </source>
</evidence>
<evidence type="ECO:0000256" key="7">
    <source>
        <dbReference type="ARBA" id="ARBA00022801"/>
    </source>
</evidence>
<dbReference type="GO" id="GO:0006508">
    <property type="term" value="P:proteolysis"/>
    <property type="evidence" value="ECO:0007669"/>
    <property type="project" value="UniProtKB-KW"/>
</dbReference>
<dbReference type="PROSITE" id="PS00491">
    <property type="entry name" value="PROLINE_PEPTIDASE"/>
    <property type="match status" value="1"/>
</dbReference>
<dbReference type="Pfam" id="PF00557">
    <property type="entry name" value="Peptidase_M24"/>
    <property type="match status" value="1"/>
</dbReference>
<comment type="caution">
    <text evidence="15">The sequence shown here is derived from an EMBL/GenBank/DDBJ whole genome shotgun (WGS) entry which is preliminary data.</text>
</comment>
<sequence length="442" mass="48772">MNLSLHQTRRERLLTSIPDNSVVLVPAAVELTRSRDTEYPFRQDSDFFYLTGFNEPDALLILSKDSTGATSSLLLCRPKDPLAEIWQGRRLGPEQAKTVLGVEALPITELDNELLKALNQRTTLYYAQGTYAEFDAKVAATLATLRLYPKRGYVAPTVQQDLRPVTAEMRLFKDEHEIKLMRKAGSISAKAHKRAMQEAKAGVWEYQLEAAILHEFAMHGARFPGYNCIVGAGENGCILHYTDNSSQLQDGDLVLIDAGAEYQGYTADITRTFPVSGKFSTEQAAVYQVVLNAQYAACAKVKPGNTFKDALDAACLELTKGLLELGILQGELEQLLKDNACKAYFIHGLGHWLGLDVHDVGAYKLAGEERPFAPGMVLTIEPGLYIPTGSPCDPKWWGLAVRIEDDVLVTALGHDNLTESVPKEIAEIEALMAQSHSENRMD</sequence>
<evidence type="ECO:0000256" key="5">
    <source>
        <dbReference type="ARBA" id="ARBA00022670"/>
    </source>
</evidence>
<reference evidence="15 16" key="1">
    <citation type="submission" date="2018-11" db="EMBL/GenBank/DDBJ databases">
        <title>Draft genome analysis of Rheinheimera mesophila isolated from an industrial waste site.</title>
        <authorList>
            <person name="Yu Q."/>
            <person name="Qi Y."/>
            <person name="Zhang H."/>
            <person name="Lu Y."/>
            <person name="Pu J."/>
        </authorList>
    </citation>
    <scope>NUCLEOTIDE SEQUENCE [LARGE SCALE GENOMIC DNA]</scope>
    <source>
        <strain evidence="15 16">IITR13</strain>
    </source>
</reference>
<proteinExistence type="inferred from homology"/>
<organism evidence="15 16">
    <name type="scientific">Rheinheimera mesophila</name>
    <dbReference type="NCBI Taxonomy" id="1547515"/>
    <lineage>
        <taxon>Bacteria</taxon>
        <taxon>Pseudomonadati</taxon>
        <taxon>Pseudomonadota</taxon>
        <taxon>Gammaproteobacteria</taxon>
        <taxon>Chromatiales</taxon>
        <taxon>Chromatiaceae</taxon>
        <taxon>Rheinheimera</taxon>
    </lineage>
</organism>
<accession>A0A3P3QRD5</accession>
<keyword evidence="16" id="KW-1185">Reference proteome</keyword>
<evidence type="ECO:0000256" key="13">
    <source>
        <dbReference type="RuleBase" id="RU000590"/>
    </source>
</evidence>
<evidence type="ECO:0000256" key="12">
    <source>
        <dbReference type="ARBA" id="ARBA00081411"/>
    </source>
</evidence>
<evidence type="ECO:0000256" key="2">
    <source>
        <dbReference type="ARBA" id="ARBA00001936"/>
    </source>
</evidence>
<keyword evidence="9" id="KW-0464">Manganese</keyword>
<keyword evidence="7 15" id="KW-0378">Hydrolase</keyword>
<evidence type="ECO:0000256" key="3">
    <source>
        <dbReference type="ARBA" id="ARBA00008766"/>
    </source>
</evidence>
<feature type="domain" description="Aminopeptidase P N-terminal" evidence="14">
    <location>
        <begin position="1"/>
        <end position="135"/>
    </location>
</feature>
<evidence type="ECO:0000256" key="1">
    <source>
        <dbReference type="ARBA" id="ARBA00001424"/>
    </source>
</evidence>
<keyword evidence="15" id="KW-0031">Aminopeptidase</keyword>
<dbReference type="InterPro" id="IPR052433">
    <property type="entry name" value="X-Pro_dipept-like"/>
</dbReference>
<dbReference type="InterPro" id="IPR029149">
    <property type="entry name" value="Creatin/AminoP/Spt16_N"/>
</dbReference>
<name>A0A3P3QRD5_9GAMM</name>
<dbReference type="EMBL" id="RRCF01000001">
    <property type="protein sequence ID" value="RRJ23298.1"/>
    <property type="molecule type" value="Genomic_DNA"/>
</dbReference>
<dbReference type="Gene3D" id="3.90.230.10">
    <property type="entry name" value="Creatinase/methionine aminopeptidase superfamily"/>
    <property type="match status" value="1"/>
</dbReference>
<dbReference type="OrthoDB" id="9806388at2"/>
<dbReference type="SUPFAM" id="SSF53092">
    <property type="entry name" value="Creatinase/prolidase N-terminal domain"/>
    <property type="match status" value="1"/>
</dbReference>
<dbReference type="InterPro" id="IPR000994">
    <property type="entry name" value="Pept_M24"/>
</dbReference>
<keyword evidence="5" id="KW-0645">Protease</keyword>
<dbReference type="InterPro" id="IPR036005">
    <property type="entry name" value="Creatinase/aminopeptidase-like"/>
</dbReference>
<dbReference type="SUPFAM" id="SSF55920">
    <property type="entry name" value="Creatinase/aminopeptidase"/>
    <property type="match status" value="1"/>
</dbReference>
<keyword evidence="6 13" id="KW-0479">Metal-binding</keyword>
<dbReference type="InterPro" id="IPR007865">
    <property type="entry name" value="Aminopep_P_N"/>
</dbReference>
<dbReference type="GO" id="GO:0005829">
    <property type="term" value="C:cytosol"/>
    <property type="evidence" value="ECO:0007669"/>
    <property type="project" value="TreeGrafter"/>
</dbReference>
<dbReference type="GO" id="GO:0030145">
    <property type="term" value="F:manganese ion binding"/>
    <property type="evidence" value="ECO:0007669"/>
    <property type="project" value="InterPro"/>
</dbReference>
<dbReference type="NCBIfam" id="NF008131">
    <property type="entry name" value="PRK10879.1"/>
    <property type="match status" value="1"/>
</dbReference>
<dbReference type="Proteomes" id="UP000276260">
    <property type="component" value="Unassembled WGS sequence"/>
</dbReference>
<dbReference type="CDD" id="cd01087">
    <property type="entry name" value="Prolidase"/>
    <property type="match status" value="1"/>
</dbReference>
<dbReference type="AlphaFoldDB" id="A0A3P3QRD5"/>
<comment type="cofactor">
    <cofactor evidence="2">
        <name>Mn(2+)</name>
        <dbReference type="ChEBI" id="CHEBI:29035"/>
    </cofactor>
</comment>
<evidence type="ECO:0000256" key="8">
    <source>
        <dbReference type="ARBA" id="ARBA00023049"/>
    </source>
</evidence>
<dbReference type="RefSeq" id="WP_046519582.1">
    <property type="nucleotide sequence ID" value="NZ_LAVS01000013.1"/>
</dbReference>
<dbReference type="PANTHER" id="PTHR43226:SF4">
    <property type="entry name" value="XAA-PRO AMINOPEPTIDASE 3"/>
    <property type="match status" value="1"/>
</dbReference>
<dbReference type="GO" id="GO:0070006">
    <property type="term" value="F:metalloaminopeptidase activity"/>
    <property type="evidence" value="ECO:0007669"/>
    <property type="project" value="InterPro"/>
</dbReference>
<protein>
    <recommendedName>
        <fullName evidence="10">Xaa-Pro aminopeptidase</fullName>
        <ecNumber evidence="4">3.4.11.9</ecNumber>
    </recommendedName>
    <alternativeName>
        <fullName evidence="11">Aminopeptidase P II</fullName>
    </alternativeName>
    <alternativeName>
        <fullName evidence="12">X-Pro aminopeptidase</fullName>
    </alternativeName>
</protein>
<evidence type="ECO:0000259" key="14">
    <source>
        <dbReference type="SMART" id="SM01011"/>
    </source>
</evidence>
<gene>
    <name evidence="15" type="ORF">EIK76_04230</name>
</gene>
<evidence type="ECO:0000313" key="15">
    <source>
        <dbReference type="EMBL" id="RRJ23298.1"/>
    </source>
</evidence>
<comment type="catalytic activity">
    <reaction evidence="1">
        <text>Release of any N-terminal amino acid, including proline, that is linked to proline, even from a dipeptide or tripeptide.</text>
        <dbReference type="EC" id="3.4.11.9"/>
    </reaction>
</comment>
<dbReference type="SMART" id="SM01011">
    <property type="entry name" value="AMP_N"/>
    <property type="match status" value="1"/>
</dbReference>
<dbReference type="FunFam" id="3.90.230.10:FF:000002">
    <property type="entry name" value="Xaa-Pro aminopeptidase 3"/>
    <property type="match status" value="1"/>
</dbReference>
<dbReference type="Pfam" id="PF05195">
    <property type="entry name" value="AMP_N"/>
    <property type="match status" value="1"/>
</dbReference>
<dbReference type="InterPro" id="IPR001131">
    <property type="entry name" value="Peptidase_M24B_aminopep-P_CS"/>
</dbReference>
<dbReference type="PANTHER" id="PTHR43226">
    <property type="entry name" value="XAA-PRO AMINOPEPTIDASE 3"/>
    <property type="match status" value="1"/>
</dbReference>
<keyword evidence="8" id="KW-0482">Metalloprotease</keyword>
<evidence type="ECO:0000256" key="11">
    <source>
        <dbReference type="ARBA" id="ARBA00075356"/>
    </source>
</evidence>
<evidence type="ECO:0000256" key="9">
    <source>
        <dbReference type="ARBA" id="ARBA00023211"/>
    </source>
</evidence>